<evidence type="ECO:0000256" key="1">
    <source>
        <dbReference type="SAM" id="Phobius"/>
    </source>
</evidence>
<comment type="caution">
    <text evidence="3">The sequence shown here is derived from an EMBL/GenBank/DDBJ whole genome shotgun (WGS) entry which is preliminary data.</text>
</comment>
<dbReference type="EMBL" id="JACJJL010000056">
    <property type="protein sequence ID" value="MBM6663146.1"/>
    <property type="molecule type" value="Genomic_DNA"/>
</dbReference>
<organism evidence="3 4">
    <name type="scientific">Marseilla massiliensis</name>
    <dbReference type="NCBI Taxonomy" id="1841864"/>
    <lineage>
        <taxon>Bacteria</taxon>
        <taxon>Pseudomonadati</taxon>
        <taxon>Bacteroidota</taxon>
        <taxon>Bacteroidia</taxon>
        <taxon>Bacteroidales</taxon>
        <taxon>Prevotellaceae</taxon>
        <taxon>Marseilla</taxon>
    </lineage>
</organism>
<dbReference type="AlphaFoldDB" id="A0A939B655"/>
<feature type="domain" description="DUF3592" evidence="2">
    <location>
        <begin position="156"/>
        <end position="233"/>
    </location>
</feature>
<accession>A0A939B655</accession>
<keyword evidence="4" id="KW-1185">Reference proteome</keyword>
<dbReference type="InterPro" id="IPR021994">
    <property type="entry name" value="DUF3592"/>
</dbReference>
<evidence type="ECO:0000313" key="3">
    <source>
        <dbReference type="EMBL" id="MBM6663146.1"/>
    </source>
</evidence>
<proteinExistence type="predicted"/>
<name>A0A939B655_9BACT</name>
<keyword evidence="1" id="KW-0472">Membrane</keyword>
<dbReference type="Proteomes" id="UP000764045">
    <property type="component" value="Unassembled WGS sequence"/>
</dbReference>
<evidence type="ECO:0000259" key="2">
    <source>
        <dbReference type="Pfam" id="PF12158"/>
    </source>
</evidence>
<sequence length="237" mass="26439">MYPDREKALAKGRRKGKTFIRVFCGIFISVGIILLIVGIAVGVSGHTFRQKAEPTDAVILAMRGASSESLGTPVVEYTVDGKSYTAMLNMASSSMYPGKRITIYYQKNNPREVRYLDDNGWLILIFAFIGTVFTGIGTAFWLVKRSHERKARQLLATGEVVEAEITGIGEDTSSSMNGHHPIMVSCRYTAPDGRVYFFRSGSFWYESYEIAPKKKVRVYVDRNNPANYYVDVDSAVG</sequence>
<protein>
    <submittedName>
        <fullName evidence="3">DUF3592 domain-containing protein</fullName>
    </submittedName>
</protein>
<feature type="domain" description="DUF3592" evidence="2">
    <location>
        <begin position="71"/>
        <end position="115"/>
    </location>
</feature>
<dbReference type="Pfam" id="PF12158">
    <property type="entry name" value="DUF3592"/>
    <property type="match status" value="2"/>
</dbReference>
<reference evidence="3 4" key="1">
    <citation type="journal article" date="2021" name="Sci. Rep.">
        <title>The distribution of antibiotic resistance genes in chicken gut microbiota commensals.</title>
        <authorList>
            <person name="Juricova H."/>
            <person name="Matiasovicova J."/>
            <person name="Kubasova T."/>
            <person name="Cejkova D."/>
            <person name="Rychlik I."/>
        </authorList>
    </citation>
    <scope>NUCLEOTIDE SEQUENCE [LARGE SCALE GENOMIC DNA]</scope>
    <source>
        <strain evidence="3 4">An819</strain>
    </source>
</reference>
<gene>
    <name evidence="3" type="ORF">H6B30_15605</name>
</gene>
<keyword evidence="1" id="KW-1133">Transmembrane helix</keyword>
<feature type="transmembrane region" description="Helical" evidence="1">
    <location>
        <begin position="121"/>
        <end position="143"/>
    </location>
</feature>
<feature type="transmembrane region" description="Helical" evidence="1">
    <location>
        <begin position="20"/>
        <end position="43"/>
    </location>
</feature>
<dbReference type="RefSeq" id="WP_177608005.1">
    <property type="nucleotide sequence ID" value="NZ_JACJJL010000056.1"/>
</dbReference>
<keyword evidence="1" id="KW-0812">Transmembrane</keyword>
<evidence type="ECO:0000313" key="4">
    <source>
        <dbReference type="Proteomes" id="UP000764045"/>
    </source>
</evidence>